<gene>
    <name evidence="1" type="ORF">BV898_03907</name>
</gene>
<organism evidence="1 2">
    <name type="scientific">Hypsibius exemplaris</name>
    <name type="common">Freshwater tardigrade</name>
    <dbReference type="NCBI Taxonomy" id="2072580"/>
    <lineage>
        <taxon>Eukaryota</taxon>
        <taxon>Metazoa</taxon>
        <taxon>Ecdysozoa</taxon>
        <taxon>Tardigrada</taxon>
        <taxon>Eutardigrada</taxon>
        <taxon>Parachela</taxon>
        <taxon>Hypsibioidea</taxon>
        <taxon>Hypsibiidae</taxon>
        <taxon>Hypsibius</taxon>
    </lineage>
</organism>
<evidence type="ECO:0000313" key="1">
    <source>
        <dbReference type="EMBL" id="OQV22060.1"/>
    </source>
</evidence>
<sequence length="443" mass="49742">MSLPEDQTSIEQKEHRLVNSMTEKPACPHWHAQNSDFVYVCTVLPSVSPILEEDVVFLQYLNCQDPEKPGGMIFQTKTRLMYPAVVADTELAMFADGTFSILALSDNETVFIHCRLSDYKFWMSTTQKPRSRLLLHPAKTGLPIVHLGEMSNKRMTLICHLHRLFGKFGRTSFSLAEYLIIPTDNQTIHDVSLLCGTDVESQETTTAAISVGVLISIDDEDIDMFKLRPISSHDSNVSTFSLEDLHIHSTSDTPRTSHDFWDYEGSNDPGAQGGFSDAAVRQLTLPRKSVTGGARIPRPITSDRFDAHDRIKAICSPTRPLLVWVQVKEKLNWKPGRLEMFGPDTVRIAHWNKMKLRSLRYTRFDPVHTVLVAETPSSHPSTHNVSDGIHHFLLEERGGNNASLARPRRACQFRVFGNDLTGKLLAAAVDQYLILLSGGLIRP</sequence>
<reference evidence="2" key="1">
    <citation type="submission" date="2017-01" db="EMBL/GenBank/DDBJ databases">
        <title>Comparative genomics of anhydrobiosis in the tardigrade Hypsibius dujardini.</title>
        <authorList>
            <person name="Yoshida Y."/>
            <person name="Koutsovoulos G."/>
            <person name="Laetsch D."/>
            <person name="Stevens L."/>
            <person name="Kumar S."/>
            <person name="Horikawa D."/>
            <person name="Ishino K."/>
            <person name="Komine S."/>
            <person name="Tomita M."/>
            <person name="Blaxter M."/>
            <person name="Arakawa K."/>
        </authorList>
    </citation>
    <scope>NUCLEOTIDE SEQUENCE [LARGE SCALE GENOMIC DNA]</scope>
    <source>
        <strain evidence="2">Z151</strain>
    </source>
</reference>
<accession>A0A1W0X3T1</accession>
<comment type="caution">
    <text evidence="1">The sequence shown here is derived from an EMBL/GenBank/DDBJ whole genome shotgun (WGS) entry which is preliminary data.</text>
</comment>
<name>A0A1W0X3T1_HYPEX</name>
<dbReference type="Proteomes" id="UP000192578">
    <property type="component" value="Unassembled WGS sequence"/>
</dbReference>
<keyword evidence="2" id="KW-1185">Reference proteome</keyword>
<protein>
    <submittedName>
        <fullName evidence="1">Uncharacterized protein</fullName>
    </submittedName>
</protein>
<dbReference type="EMBL" id="MTYJ01000019">
    <property type="protein sequence ID" value="OQV22060.1"/>
    <property type="molecule type" value="Genomic_DNA"/>
</dbReference>
<proteinExistence type="predicted"/>
<dbReference type="OrthoDB" id="10674034at2759"/>
<evidence type="ECO:0000313" key="2">
    <source>
        <dbReference type="Proteomes" id="UP000192578"/>
    </source>
</evidence>
<dbReference type="AlphaFoldDB" id="A0A1W0X3T1"/>